<accession>A0A0E9VGF6</accession>
<dbReference type="AlphaFoldDB" id="A0A0E9VGF6"/>
<proteinExistence type="predicted"/>
<sequence>MCSILIEILNKSSSYTLCVLCLSVLYCIYV</sequence>
<protein>
    <submittedName>
        <fullName evidence="1">Uncharacterized protein</fullName>
    </submittedName>
</protein>
<dbReference type="EMBL" id="GBXM01031481">
    <property type="protein sequence ID" value="JAH77096.1"/>
    <property type="molecule type" value="Transcribed_RNA"/>
</dbReference>
<reference evidence="1" key="1">
    <citation type="submission" date="2014-11" db="EMBL/GenBank/DDBJ databases">
        <authorList>
            <person name="Amaro Gonzalez C."/>
        </authorList>
    </citation>
    <scope>NUCLEOTIDE SEQUENCE</scope>
</reference>
<name>A0A0E9VGF6_ANGAN</name>
<organism evidence="1">
    <name type="scientific">Anguilla anguilla</name>
    <name type="common">European freshwater eel</name>
    <name type="synonym">Muraena anguilla</name>
    <dbReference type="NCBI Taxonomy" id="7936"/>
    <lineage>
        <taxon>Eukaryota</taxon>
        <taxon>Metazoa</taxon>
        <taxon>Chordata</taxon>
        <taxon>Craniata</taxon>
        <taxon>Vertebrata</taxon>
        <taxon>Euteleostomi</taxon>
        <taxon>Actinopterygii</taxon>
        <taxon>Neopterygii</taxon>
        <taxon>Teleostei</taxon>
        <taxon>Anguilliformes</taxon>
        <taxon>Anguillidae</taxon>
        <taxon>Anguilla</taxon>
    </lineage>
</organism>
<evidence type="ECO:0000313" key="1">
    <source>
        <dbReference type="EMBL" id="JAH77096.1"/>
    </source>
</evidence>
<reference evidence="1" key="2">
    <citation type="journal article" date="2015" name="Fish Shellfish Immunol.">
        <title>Early steps in the European eel (Anguilla anguilla)-Vibrio vulnificus interaction in the gills: Role of the RtxA13 toxin.</title>
        <authorList>
            <person name="Callol A."/>
            <person name="Pajuelo D."/>
            <person name="Ebbesson L."/>
            <person name="Teles M."/>
            <person name="MacKenzie S."/>
            <person name="Amaro C."/>
        </authorList>
    </citation>
    <scope>NUCLEOTIDE SEQUENCE</scope>
</reference>